<dbReference type="RefSeq" id="WP_202920331.1">
    <property type="nucleotide sequence ID" value="NZ_CP036273.1"/>
</dbReference>
<feature type="compositionally biased region" description="Basic and acidic residues" evidence="3">
    <location>
        <begin position="259"/>
        <end position="269"/>
    </location>
</feature>
<evidence type="ECO:0000259" key="4">
    <source>
        <dbReference type="SMART" id="SM00065"/>
    </source>
</evidence>
<gene>
    <name evidence="5" type="ORF">ETAA1_45460</name>
</gene>
<protein>
    <recommendedName>
        <fullName evidence="2">histidine kinase</fullName>
        <ecNumber evidence="2">2.7.13.3</ecNumber>
    </recommendedName>
</protein>
<dbReference type="Proteomes" id="UP000319576">
    <property type="component" value="Chromosome"/>
</dbReference>
<evidence type="ECO:0000256" key="1">
    <source>
        <dbReference type="ARBA" id="ARBA00000085"/>
    </source>
</evidence>
<dbReference type="AlphaFoldDB" id="A0A517XYK7"/>
<evidence type="ECO:0000313" key="6">
    <source>
        <dbReference type="Proteomes" id="UP000319576"/>
    </source>
</evidence>
<dbReference type="GO" id="GO:0000155">
    <property type="term" value="F:phosphorelay sensor kinase activity"/>
    <property type="evidence" value="ECO:0007669"/>
    <property type="project" value="InterPro"/>
</dbReference>
<dbReference type="InterPro" id="IPR003661">
    <property type="entry name" value="HisK_dim/P_dom"/>
</dbReference>
<keyword evidence="6" id="KW-1185">Reference proteome</keyword>
<feature type="region of interest" description="Disordered" evidence="3">
    <location>
        <begin position="241"/>
        <end position="269"/>
    </location>
</feature>
<dbReference type="EC" id="2.7.13.3" evidence="2"/>
<dbReference type="EMBL" id="CP036273">
    <property type="protein sequence ID" value="QDU22563.1"/>
    <property type="molecule type" value="Genomic_DNA"/>
</dbReference>
<accession>A0A517XYK7</accession>
<comment type="catalytic activity">
    <reaction evidence="1">
        <text>ATP + protein L-histidine = ADP + protein N-phospho-L-histidine.</text>
        <dbReference type="EC" id="2.7.13.3"/>
    </reaction>
</comment>
<dbReference type="KEGG" id="uli:ETAA1_45460"/>
<organism evidence="5 6">
    <name type="scientific">Urbifossiella limnaea</name>
    <dbReference type="NCBI Taxonomy" id="2528023"/>
    <lineage>
        <taxon>Bacteria</taxon>
        <taxon>Pseudomonadati</taxon>
        <taxon>Planctomycetota</taxon>
        <taxon>Planctomycetia</taxon>
        <taxon>Gemmatales</taxon>
        <taxon>Gemmataceae</taxon>
        <taxon>Urbifossiella</taxon>
    </lineage>
</organism>
<dbReference type="Gene3D" id="3.30.450.40">
    <property type="match status" value="1"/>
</dbReference>
<sequence length="269" mass="28623">MTTAPDAPNNDTAGFALAPDAPLPEVFRRVCEAAADAVRVERVGVWLFVNGDRALRCVSLFERSKRRHSKGACVPLAVPSEYVRAVAMTPLLAAPEARTDPRTAELGDAYLAPNGITSVLDAPLMRDDRLVGVLCHEHVGPPRVWSDPERRAARAAADVVVARMTAAESALRSPNRVEAPPTPRAERNAGHDFRNVLSEILAHAELVARTPGLPPSAAARVEKLIAATHRGSALLHKLLGEPAQPASEAPTATGLSDDTGEHEPLVEAQ</sequence>
<dbReference type="Pfam" id="PF01590">
    <property type="entry name" value="GAF"/>
    <property type="match status" value="1"/>
</dbReference>
<reference evidence="5 6" key="1">
    <citation type="submission" date="2019-02" db="EMBL/GenBank/DDBJ databases">
        <title>Deep-cultivation of Planctomycetes and their phenomic and genomic characterization uncovers novel biology.</title>
        <authorList>
            <person name="Wiegand S."/>
            <person name="Jogler M."/>
            <person name="Boedeker C."/>
            <person name="Pinto D."/>
            <person name="Vollmers J."/>
            <person name="Rivas-Marin E."/>
            <person name="Kohn T."/>
            <person name="Peeters S.H."/>
            <person name="Heuer A."/>
            <person name="Rast P."/>
            <person name="Oberbeckmann S."/>
            <person name="Bunk B."/>
            <person name="Jeske O."/>
            <person name="Meyerdierks A."/>
            <person name="Storesund J.E."/>
            <person name="Kallscheuer N."/>
            <person name="Luecker S."/>
            <person name="Lage O.M."/>
            <person name="Pohl T."/>
            <person name="Merkel B.J."/>
            <person name="Hornburger P."/>
            <person name="Mueller R.-W."/>
            <person name="Bruemmer F."/>
            <person name="Labrenz M."/>
            <person name="Spormann A.M."/>
            <person name="Op den Camp H."/>
            <person name="Overmann J."/>
            <person name="Amann R."/>
            <person name="Jetten M.S.M."/>
            <person name="Mascher T."/>
            <person name="Medema M.H."/>
            <person name="Devos D.P."/>
            <person name="Kaster A.-K."/>
            <person name="Ovreas L."/>
            <person name="Rohde M."/>
            <person name="Galperin M.Y."/>
            <person name="Jogler C."/>
        </authorList>
    </citation>
    <scope>NUCLEOTIDE SEQUENCE [LARGE SCALE GENOMIC DNA]</scope>
    <source>
        <strain evidence="5 6">ETA_A1</strain>
    </source>
</reference>
<dbReference type="CDD" id="cd00082">
    <property type="entry name" value="HisKA"/>
    <property type="match status" value="1"/>
</dbReference>
<dbReference type="SUPFAM" id="SSF55781">
    <property type="entry name" value="GAF domain-like"/>
    <property type="match status" value="1"/>
</dbReference>
<proteinExistence type="predicted"/>
<evidence type="ECO:0000313" key="5">
    <source>
        <dbReference type="EMBL" id="QDU22563.1"/>
    </source>
</evidence>
<evidence type="ECO:0000256" key="2">
    <source>
        <dbReference type="ARBA" id="ARBA00012438"/>
    </source>
</evidence>
<dbReference type="InterPro" id="IPR029016">
    <property type="entry name" value="GAF-like_dom_sf"/>
</dbReference>
<name>A0A517XYK7_9BACT</name>
<dbReference type="InterPro" id="IPR003018">
    <property type="entry name" value="GAF"/>
</dbReference>
<dbReference type="SMART" id="SM00065">
    <property type="entry name" value="GAF"/>
    <property type="match status" value="1"/>
</dbReference>
<feature type="region of interest" description="Disordered" evidence="3">
    <location>
        <begin position="169"/>
        <end position="190"/>
    </location>
</feature>
<feature type="domain" description="GAF" evidence="4">
    <location>
        <begin position="22"/>
        <end position="174"/>
    </location>
</feature>
<evidence type="ECO:0000256" key="3">
    <source>
        <dbReference type="SAM" id="MobiDB-lite"/>
    </source>
</evidence>